<organism evidence="1 2">
    <name type="scientific">Taklimakanibacter albus</name>
    <dbReference type="NCBI Taxonomy" id="2800327"/>
    <lineage>
        <taxon>Bacteria</taxon>
        <taxon>Pseudomonadati</taxon>
        <taxon>Pseudomonadota</taxon>
        <taxon>Alphaproteobacteria</taxon>
        <taxon>Hyphomicrobiales</taxon>
        <taxon>Aestuariivirgaceae</taxon>
        <taxon>Taklimakanibacter</taxon>
    </lineage>
</organism>
<protein>
    <submittedName>
        <fullName evidence="1">HAMP domain-containing protein</fullName>
    </submittedName>
</protein>
<evidence type="ECO:0000313" key="1">
    <source>
        <dbReference type="EMBL" id="MBK1865757.1"/>
    </source>
</evidence>
<comment type="caution">
    <text evidence="1">The sequence shown here is derived from an EMBL/GenBank/DDBJ whole genome shotgun (WGS) entry which is preliminary data.</text>
</comment>
<dbReference type="EMBL" id="JAENHL010000006">
    <property type="protein sequence ID" value="MBK1865757.1"/>
    <property type="molecule type" value="Genomic_DNA"/>
</dbReference>
<accession>A0ACC5QZM7</accession>
<evidence type="ECO:0000313" key="2">
    <source>
        <dbReference type="Proteomes" id="UP000616151"/>
    </source>
</evidence>
<name>A0ACC5QZM7_9HYPH</name>
<gene>
    <name evidence="1" type="ORF">JHL16_05285</name>
</gene>
<proteinExistence type="predicted"/>
<dbReference type="Proteomes" id="UP000616151">
    <property type="component" value="Unassembled WGS sequence"/>
</dbReference>
<keyword evidence="2" id="KW-1185">Reference proteome</keyword>
<reference evidence="1" key="1">
    <citation type="submission" date="2021-01" db="EMBL/GenBank/DDBJ databases">
        <authorList>
            <person name="Sun Q."/>
        </authorList>
    </citation>
    <scope>NUCLEOTIDE SEQUENCE</scope>
    <source>
        <strain evidence="1">YIM B02566</strain>
    </source>
</reference>
<sequence>MNTAAAAPEIRPRRRLGLSVKLYLAIAGAVALILAASVVAWISFVELGQLQRRITREHIPSMTDSLRLAQRSALIAATAPALISAADEAERERLMTAMRDHQQMIVTLIDDLERQSANATDPGNPKELITGIRQATSELATVLDRLDESVGRQLLLRSELAERRDRAVELHRRLIERLTPLLDDATLYLVTGYRSIDDVAPVAADRRLSPEALLDYTATAQLGIEGNLIGGFLAEAANTPDASLLPPLLERFEAAADRFRTALATVRGNDAEVLRVIADGLINLGEGASGIFAPRHALLVETDTANGLTGQARTIASRLTGEVDRLVASVQARTDEAVVASNRAIDVGSSLLFALNAFSIGGALLIGWWYVARQITEPVVRITDAAAAFEERRFDPESLVRVRKRTDELGDLARTFTRMAGEVQTRTDTLDRLVSERTRELENVANRLAKYLSPQIYNSIFSAKGEATGKLARKNLTIFFSDIAGFTDISDGMEPERLAFFINTYLSEMSKIAIEHGGTIDKFVGDAILVFFGDPETEGDRNDALRCARMALAMRDRVLQLDKIWHENGISKSLRTRMGITTGYCTVGNFGSEHRLDYTVLGGTVNLAARLETTAEPGTILMADSTWLLIRDVVDATPMGEITPKGFARPVGCYRLNSLSATVAAAGDAVTLAGRHVSVNVATGGEIKDAIDELRRMQDDLERRLPADPPR</sequence>